<evidence type="ECO:0000256" key="3">
    <source>
        <dbReference type="ARBA" id="ARBA00022454"/>
    </source>
</evidence>
<reference evidence="17 18" key="1">
    <citation type="submission" date="2018-08" db="EMBL/GenBank/DDBJ databases">
        <title>Genome and evolution of the arbuscular mycorrhizal fungus Diversispora epigaea (formerly Glomus versiforme) and its bacterial endosymbionts.</title>
        <authorList>
            <person name="Sun X."/>
            <person name="Fei Z."/>
            <person name="Harrison M."/>
        </authorList>
    </citation>
    <scope>NUCLEOTIDE SEQUENCE [LARGE SCALE GENOMIC DNA]</scope>
    <source>
        <strain evidence="17 18">IT104</strain>
    </source>
</reference>
<feature type="binding site" evidence="12">
    <location>
        <position position="198"/>
    </location>
    <ligand>
        <name>Zn(2+)</name>
        <dbReference type="ChEBI" id="CHEBI:29105"/>
        <label>2</label>
    </ligand>
</feature>
<dbReference type="Pfam" id="PF00385">
    <property type="entry name" value="Chromo"/>
    <property type="match status" value="1"/>
</dbReference>
<dbReference type="PROSITE" id="PS50280">
    <property type="entry name" value="SET"/>
    <property type="match status" value="1"/>
</dbReference>
<feature type="domain" description="Pre-SET" evidence="15">
    <location>
        <begin position="148"/>
        <end position="212"/>
    </location>
</feature>
<dbReference type="OrthoDB" id="308383at2759"/>
<name>A0A397HE98_9GLOM</name>
<feature type="binding site" evidence="12">
    <location>
        <position position="374"/>
    </location>
    <ligand>
        <name>Zn(2+)</name>
        <dbReference type="ChEBI" id="CHEBI:29105"/>
        <label>4</label>
    </ligand>
</feature>
<evidence type="ECO:0000259" key="14">
    <source>
        <dbReference type="PROSITE" id="PS50280"/>
    </source>
</evidence>
<keyword evidence="4 11" id="KW-0489">Methyltransferase</keyword>
<dbReference type="PANTHER" id="PTHR46223:SF3">
    <property type="entry name" value="HISTONE-LYSINE N-METHYLTRANSFERASE SET-23"/>
    <property type="match status" value="1"/>
</dbReference>
<comment type="subcellular location">
    <subcellularLocation>
        <location evidence="2">Chromosome</location>
    </subcellularLocation>
    <subcellularLocation>
        <location evidence="1 11">Nucleus</location>
    </subcellularLocation>
</comment>
<evidence type="ECO:0000256" key="9">
    <source>
        <dbReference type="ARBA" id="ARBA00022853"/>
    </source>
</evidence>
<gene>
    <name evidence="17" type="ORF">Glove_360g111</name>
</gene>
<protein>
    <recommendedName>
        <fullName evidence="11">Histone-lysine N-methyltransferase</fullName>
        <ecNumber evidence="11">2.1.1.355</ecNumber>
    </recommendedName>
</protein>
<dbReference type="InterPro" id="IPR011381">
    <property type="entry name" value="H3-K9_MeTrfase_SUV39H1/2-like"/>
</dbReference>
<feature type="binding site" evidence="12">
    <location>
        <position position="372"/>
    </location>
    <ligand>
        <name>Zn(2+)</name>
        <dbReference type="ChEBI" id="CHEBI:29105"/>
        <label>4</label>
    </ligand>
</feature>
<feature type="domain" description="Post-SET" evidence="16">
    <location>
        <begin position="368"/>
        <end position="384"/>
    </location>
</feature>
<keyword evidence="9 11" id="KW-0156">Chromatin regulator</keyword>
<dbReference type="PROSITE" id="PS50013">
    <property type="entry name" value="CHROMO_2"/>
    <property type="match status" value="1"/>
</dbReference>
<evidence type="ECO:0000256" key="12">
    <source>
        <dbReference type="PIRSR" id="PIRSR009343-2"/>
    </source>
</evidence>
<keyword evidence="7 11" id="KW-0479">Metal-binding</keyword>
<dbReference type="PIRSF" id="PIRSF009343">
    <property type="entry name" value="SUV39_SET"/>
    <property type="match status" value="1"/>
</dbReference>
<feature type="domain" description="Chromo" evidence="13">
    <location>
        <begin position="8"/>
        <end position="66"/>
    </location>
</feature>
<dbReference type="InterPro" id="IPR007728">
    <property type="entry name" value="Pre-SET_dom"/>
</dbReference>
<dbReference type="SMART" id="SM00468">
    <property type="entry name" value="PreSET"/>
    <property type="match status" value="1"/>
</dbReference>
<dbReference type="SMART" id="SM00298">
    <property type="entry name" value="CHROMO"/>
    <property type="match status" value="1"/>
</dbReference>
<dbReference type="Pfam" id="PF00856">
    <property type="entry name" value="SET"/>
    <property type="match status" value="1"/>
</dbReference>
<dbReference type="InterPro" id="IPR023780">
    <property type="entry name" value="Chromo_domain"/>
</dbReference>
<evidence type="ECO:0000256" key="2">
    <source>
        <dbReference type="ARBA" id="ARBA00004286"/>
    </source>
</evidence>
<feature type="binding site" evidence="12">
    <location>
        <position position="152"/>
    </location>
    <ligand>
        <name>Zn(2+)</name>
        <dbReference type="ChEBI" id="CHEBI:29105"/>
        <label>1</label>
    </ligand>
</feature>
<dbReference type="EMBL" id="PQFF01000327">
    <property type="protein sequence ID" value="RHZ59904.1"/>
    <property type="molecule type" value="Genomic_DNA"/>
</dbReference>
<feature type="binding site" evidence="12">
    <location>
        <position position="194"/>
    </location>
    <ligand>
        <name>Zn(2+)</name>
        <dbReference type="ChEBI" id="CHEBI:29105"/>
        <label>3</label>
    </ligand>
</feature>
<feature type="binding site" evidence="12">
    <location>
        <position position="379"/>
    </location>
    <ligand>
        <name>Zn(2+)</name>
        <dbReference type="ChEBI" id="CHEBI:29105"/>
        <label>4</label>
    </ligand>
</feature>
<keyword evidence="8 11" id="KW-0862">Zinc</keyword>
<evidence type="ECO:0000259" key="13">
    <source>
        <dbReference type="PROSITE" id="PS50013"/>
    </source>
</evidence>
<dbReference type="SUPFAM" id="SSF54160">
    <property type="entry name" value="Chromo domain-like"/>
    <property type="match status" value="1"/>
</dbReference>
<evidence type="ECO:0000256" key="10">
    <source>
        <dbReference type="ARBA" id="ARBA00023242"/>
    </source>
</evidence>
<evidence type="ECO:0000256" key="7">
    <source>
        <dbReference type="ARBA" id="ARBA00022723"/>
    </source>
</evidence>
<feature type="domain" description="SET" evidence="14">
    <location>
        <begin position="215"/>
        <end position="346"/>
    </location>
</feature>
<feature type="binding site" evidence="12">
    <location>
        <position position="204"/>
    </location>
    <ligand>
        <name>Zn(2+)</name>
        <dbReference type="ChEBI" id="CHEBI:29105"/>
        <label>3</label>
    </ligand>
</feature>
<evidence type="ECO:0000256" key="11">
    <source>
        <dbReference type="PIRNR" id="PIRNR009343"/>
    </source>
</evidence>
<dbReference type="InterPro" id="IPR050973">
    <property type="entry name" value="H3K9_Histone-Lys_N-MTase"/>
</dbReference>
<evidence type="ECO:0000313" key="17">
    <source>
        <dbReference type="EMBL" id="RHZ59904.1"/>
    </source>
</evidence>
<feature type="binding site" evidence="12">
    <location>
        <position position="150"/>
    </location>
    <ligand>
        <name>Zn(2+)</name>
        <dbReference type="ChEBI" id="CHEBI:29105"/>
        <label>2</label>
    </ligand>
</feature>
<feature type="binding site" evidence="12">
    <location>
        <position position="306"/>
    </location>
    <ligand>
        <name>Zn(2+)</name>
        <dbReference type="ChEBI" id="CHEBI:29105"/>
        <label>4</label>
    </ligand>
</feature>
<evidence type="ECO:0000313" key="18">
    <source>
        <dbReference type="Proteomes" id="UP000266861"/>
    </source>
</evidence>
<organism evidence="17 18">
    <name type="scientific">Diversispora epigaea</name>
    <dbReference type="NCBI Taxonomy" id="1348612"/>
    <lineage>
        <taxon>Eukaryota</taxon>
        <taxon>Fungi</taxon>
        <taxon>Fungi incertae sedis</taxon>
        <taxon>Mucoromycota</taxon>
        <taxon>Glomeromycotina</taxon>
        <taxon>Glomeromycetes</taxon>
        <taxon>Diversisporales</taxon>
        <taxon>Diversisporaceae</taxon>
        <taxon>Diversispora</taxon>
    </lineage>
</organism>
<dbReference type="GO" id="GO:0008270">
    <property type="term" value="F:zinc ion binding"/>
    <property type="evidence" value="ECO:0007669"/>
    <property type="project" value="UniProtKB-UniRule"/>
</dbReference>
<evidence type="ECO:0000259" key="15">
    <source>
        <dbReference type="PROSITE" id="PS50867"/>
    </source>
</evidence>
<dbReference type="SUPFAM" id="SSF82199">
    <property type="entry name" value="SET domain"/>
    <property type="match status" value="1"/>
</dbReference>
<dbReference type="InterPro" id="IPR016197">
    <property type="entry name" value="Chromo-like_dom_sf"/>
</dbReference>
<proteinExistence type="inferred from homology"/>
<dbReference type="Proteomes" id="UP000266861">
    <property type="component" value="Unassembled WGS sequence"/>
</dbReference>
<keyword evidence="6 11" id="KW-0949">S-adenosyl-L-methionine</keyword>
<dbReference type="InterPro" id="IPR001214">
    <property type="entry name" value="SET_dom"/>
</dbReference>
<accession>A0A397HE98</accession>
<dbReference type="PROSITE" id="PS50867">
    <property type="entry name" value="PRE_SET"/>
    <property type="match status" value="1"/>
</dbReference>
<evidence type="ECO:0000256" key="4">
    <source>
        <dbReference type="ARBA" id="ARBA00022603"/>
    </source>
</evidence>
<feature type="binding site" evidence="12">
    <location>
        <position position="157"/>
    </location>
    <ligand>
        <name>Zn(2+)</name>
        <dbReference type="ChEBI" id="CHEBI:29105"/>
        <label>1</label>
    </ligand>
</feature>
<keyword evidence="3" id="KW-0158">Chromosome</keyword>
<evidence type="ECO:0000256" key="8">
    <source>
        <dbReference type="ARBA" id="ARBA00022833"/>
    </source>
</evidence>
<keyword evidence="18" id="KW-1185">Reference proteome</keyword>
<keyword evidence="10 11" id="KW-0539">Nucleus</keyword>
<dbReference type="PANTHER" id="PTHR46223">
    <property type="entry name" value="HISTONE-LYSINE N-METHYLTRANSFERASE SUV39H"/>
    <property type="match status" value="1"/>
</dbReference>
<feature type="binding site" evidence="12">
    <location>
        <position position="150"/>
    </location>
    <ligand>
        <name>Zn(2+)</name>
        <dbReference type="ChEBI" id="CHEBI:29105"/>
        <label>1</label>
    </ligand>
</feature>
<dbReference type="GO" id="GO:0032259">
    <property type="term" value="P:methylation"/>
    <property type="evidence" value="ECO:0007669"/>
    <property type="project" value="UniProtKB-KW"/>
</dbReference>
<evidence type="ECO:0000256" key="5">
    <source>
        <dbReference type="ARBA" id="ARBA00022679"/>
    </source>
</evidence>
<evidence type="ECO:0000256" key="1">
    <source>
        <dbReference type="ARBA" id="ARBA00004123"/>
    </source>
</evidence>
<dbReference type="Gene3D" id="2.40.50.40">
    <property type="match status" value="1"/>
</dbReference>
<dbReference type="PROSITE" id="PS50868">
    <property type="entry name" value="POST_SET"/>
    <property type="match status" value="1"/>
</dbReference>
<dbReference type="SMART" id="SM00317">
    <property type="entry name" value="SET"/>
    <property type="match status" value="1"/>
</dbReference>
<keyword evidence="5 11" id="KW-0808">Transferase</keyword>
<dbReference type="Pfam" id="PF05033">
    <property type="entry name" value="Pre-SET"/>
    <property type="match status" value="1"/>
</dbReference>
<dbReference type="GO" id="GO:0005634">
    <property type="term" value="C:nucleus"/>
    <property type="evidence" value="ECO:0007669"/>
    <property type="project" value="UniProtKB-SubCell"/>
</dbReference>
<dbReference type="InterPro" id="IPR000953">
    <property type="entry name" value="Chromo/chromo_shadow_dom"/>
</dbReference>
<dbReference type="AlphaFoldDB" id="A0A397HE98"/>
<comment type="catalytic activity">
    <reaction evidence="11">
        <text>L-lysyl(9)-[histone H3] + 3 S-adenosyl-L-methionine = N(6),N(6),N(6)-trimethyl-L-lysyl(9)-[histone H3] + 3 S-adenosyl-L-homocysteine + 3 H(+)</text>
        <dbReference type="Rhea" id="RHEA:60276"/>
        <dbReference type="Rhea" id="RHEA-COMP:15538"/>
        <dbReference type="Rhea" id="RHEA-COMP:15546"/>
        <dbReference type="ChEBI" id="CHEBI:15378"/>
        <dbReference type="ChEBI" id="CHEBI:29969"/>
        <dbReference type="ChEBI" id="CHEBI:57856"/>
        <dbReference type="ChEBI" id="CHEBI:59789"/>
        <dbReference type="ChEBI" id="CHEBI:61961"/>
        <dbReference type="EC" id="2.1.1.355"/>
    </reaction>
</comment>
<comment type="similarity">
    <text evidence="11">Belongs to the class V-like SAM-binding methyltransferase superfamily. Histone-lysine methyltransferase family. Suvar3-9 subfamily.</text>
</comment>
<dbReference type="Gene3D" id="2.170.270.10">
    <property type="entry name" value="SET domain"/>
    <property type="match status" value="1"/>
</dbReference>
<dbReference type="STRING" id="1348612.A0A397HE98"/>
<feature type="binding site" evidence="12">
    <location>
        <position position="200"/>
    </location>
    <ligand>
        <name>Zn(2+)</name>
        <dbReference type="ChEBI" id="CHEBI:29105"/>
        <label>3</label>
    </ligand>
</feature>
<sequence>MGSIDSEYEVERVIGEKEDNGIPYYLLKWKGYDNSYNIWEPYYNLNCPELLLEYKCEQWILGDDDKDDEEYQKLLSHKLLKNAYKGHPKSRNVIEFENFLKQFVKDGPPIPVINTIDQAGIPPDFQYVDYYVYGKNVPRPPIYDETLIGCDCKDGLCKGFRCQCLKTYNSGCLFYKRYSSALNLEPGQSAIFECNYKCSCNSTCQNRVTQRGRKVKLAIKRFPEKGWGVIALERIEKGTFITYYYGEMITSIEAEIRGKKYDELGNTYLFDIDFFDDSSADDSADHYYTVDACRFGNISHFLNHSCDPNLVVIPVMTNTSNLNQHHIAFFAKRSIEINEELAFNYIGAANEENKFEEMGSCLFMQEKAKYTCKCNAVNCRKYFH</sequence>
<comment type="caution">
    <text evidence="17">The sequence shown here is derived from an EMBL/GenBank/DDBJ whole genome shotgun (WGS) entry which is preliminary data.</text>
</comment>
<dbReference type="GO" id="GO:0140949">
    <property type="term" value="F:histone H3K9 trimethyltransferase activity"/>
    <property type="evidence" value="ECO:0007669"/>
    <property type="project" value="UniProtKB-EC"/>
</dbReference>
<dbReference type="EC" id="2.1.1.355" evidence="11"/>
<dbReference type="InterPro" id="IPR046341">
    <property type="entry name" value="SET_dom_sf"/>
</dbReference>
<dbReference type="CDD" id="cd00024">
    <property type="entry name" value="CD_CSD"/>
    <property type="match status" value="1"/>
</dbReference>
<dbReference type="InterPro" id="IPR003616">
    <property type="entry name" value="Post-SET_dom"/>
</dbReference>
<dbReference type="GO" id="GO:0005694">
    <property type="term" value="C:chromosome"/>
    <property type="evidence" value="ECO:0007669"/>
    <property type="project" value="UniProtKB-SubCell"/>
</dbReference>
<feature type="binding site" evidence="12">
    <location>
        <position position="194"/>
    </location>
    <ligand>
        <name>Zn(2+)</name>
        <dbReference type="ChEBI" id="CHEBI:29105"/>
        <label>2</label>
    </ligand>
</feature>
<evidence type="ECO:0000259" key="16">
    <source>
        <dbReference type="PROSITE" id="PS50868"/>
    </source>
</evidence>
<evidence type="ECO:0000256" key="6">
    <source>
        <dbReference type="ARBA" id="ARBA00022691"/>
    </source>
</evidence>